<dbReference type="Proteomes" id="UP000828390">
    <property type="component" value="Unassembled WGS sequence"/>
</dbReference>
<keyword evidence="2" id="KW-1185">Reference proteome</keyword>
<reference evidence="1" key="1">
    <citation type="journal article" date="2019" name="bioRxiv">
        <title>The Genome of the Zebra Mussel, Dreissena polymorpha: A Resource for Invasive Species Research.</title>
        <authorList>
            <person name="McCartney M.A."/>
            <person name="Auch B."/>
            <person name="Kono T."/>
            <person name="Mallez S."/>
            <person name="Zhang Y."/>
            <person name="Obille A."/>
            <person name="Becker A."/>
            <person name="Abrahante J.E."/>
            <person name="Garbe J."/>
            <person name="Badalamenti J.P."/>
            <person name="Herman A."/>
            <person name="Mangelson H."/>
            <person name="Liachko I."/>
            <person name="Sullivan S."/>
            <person name="Sone E.D."/>
            <person name="Koren S."/>
            <person name="Silverstein K.A.T."/>
            <person name="Beckman K.B."/>
            <person name="Gohl D.M."/>
        </authorList>
    </citation>
    <scope>NUCLEOTIDE SEQUENCE</scope>
    <source>
        <strain evidence="1">Duluth1</strain>
        <tissue evidence="1">Whole animal</tissue>
    </source>
</reference>
<gene>
    <name evidence="1" type="ORF">DPMN_030179</name>
</gene>
<dbReference type="EMBL" id="JAIWYP010000002">
    <property type="protein sequence ID" value="KAH3867054.1"/>
    <property type="molecule type" value="Genomic_DNA"/>
</dbReference>
<comment type="caution">
    <text evidence="1">The sequence shown here is derived from an EMBL/GenBank/DDBJ whole genome shotgun (WGS) entry which is preliminary data.</text>
</comment>
<evidence type="ECO:0000313" key="1">
    <source>
        <dbReference type="EMBL" id="KAH3867054.1"/>
    </source>
</evidence>
<dbReference type="AlphaFoldDB" id="A0A9D4M0E1"/>
<name>A0A9D4M0E1_DREPO</name>
<reference evidence="1" key="2">
    <citation type="submission" date="2020-11" db="EMBL/GenBank/DDBJ databases">
        <authorList>
            <person name="McCartney M.A."/>
            <person name="Auch B."/>
            <person name="Kono T."/>
            <person name="Mallez S."/>
            <person name="Becker A."/>
            <person name="Gohl D.M."/>
            <person name="Silverstein K.A.T."/>
            <person name="Koren S."/>
            <person name="Bechman K.B."/>
            <person name="Herman A."/>
            <person name="Abrahante J.E."/>
            <person name="Garbe J."/>
        </authorList>
    </citation>
    <scope>NUCLEOTIDE SEQUENCE</scope>
    <source>
        <strain evidence="1">Duluth1</strain>
        <tissue evidence="1">Whole animal</tissue>
    </source>
</reference>
<sequence length="81" mass="9701">MLSGRTKNTKKSRPLPSKEIEDFWKIELIGITDKQTDPDDIIAMNKFDEKVRFKDKIYEVVGHGNKMTQKYRKIVNWQWED</sequence>
<organism evidence="1 2">
    <name type="scientific">Dreissena polymorpha</name>
    <name type="common">Zebra mussel</name>
    <name type="synonym">Mytilus polymorpha</name>
    <dbReference type="NCBI Taxonomy" id="45954"/>
    <lineage>
        <taxon>Eukaryota</taxon>
        <taxon>Metazoa</taxon>
        <taxon>Spiralia</taxon>
        <taxon>Lophotrochozoa</taxon>
        <taxon>Mollusca</taxon>
        <taxon>Bivalvia</taxon>
        <taxon>Autobranchia</taxon>
        <taxon>Heteroconchia</taxon>
        <taxon>Euheterodonta</taxon>
        <taxon>Imparidentia</taxon>
        <taxon>Neoheterodontei</taxon>
        <taxon>Myida</taxon>
        <taxon>Dreissenoidea</taxon>
        <taxon>Dreissenidae</taxon>
        <taxon>Dreissena</taxon>
    </lineage>
</organism>
<evidence type="ECO:0000313" key="2">
    <source>
        <dbReference type="Proteomes" id="UP000828390"/>
    </source>
</evidence>
<protein>
    <submittedName>
        <fullName evidence="1">Uncharacterized protein</fullName>
    </submittedName>
</protein>
<accession>A0A9D4M0E1</accession>
<proteinExistence type="predicted"/>